<dbReference type="NCBIfam" id="TIGR00231">
    <property type="entry name" value="small_GTP"/>
    <property type="match status" value="1"/>
</dbReference>
<dbReference type="InterPro" id="IPR036726">
    <property type="entry name" value="GTP1_OBG_dom_sf"/>
</dbReference>
<evidence type="ECO:0000256" key="1">
    <source>
        <dbReference type="ARBA" id="ARBA00001946"/>
    </source>
</evidence>
<evidence type="ECO:0000256" key="8">
    <source>
        <dbReference type="ARBA" id="ARBA00023134"/>
    </source>
</evidence>
<dbReference type="GO" id="GO:0000287">
    <property type="term" value="F:magnesium ion binding"/>
    <property type="evidence" value="ECO:0007669"/>
    <property type="project" value="InterPro"/>
</dbReference>
<evidence type="ECO:0000256" key="4">
    <source>
        <dbReference type="ARBA" id="ARBA00022723"/>
    </source>
</evidence>
<feature type="binding site" evidence="9">
    <location>
        <begin position="165"/>
        <end position="172"/>
    </location>
    <ligand>
        <name>GTP</name>
        <dbReference type="ChEBI" id="CHEBI:37565"/>
    </ligand>
</feature>
<dbReference type="HAMAP" id="MF_01454">
    <property type="entry name" value="GTPase_Obg"/>
    <property type="match status" value="1"/>
</dbReference>
<feature type="binding site" evidence="9">
    <location>
        <begin position="282"/>
        <end position="285"/>
    </location>
    <ligand>
        <name>GTP</name>
        <dbReference type="ChEBI" id="CHEBI:37565"/>
    </ligand>
</feature>
<gene>
    <name evidence="13" type="primary">cgtA</name>
    <name evidence="9" type="synonym">obg</name>
    <name evidence="13" type="ORF">BN85309060</name>
</gene>
<evidence type="ECO:0000259" key="10">
    <source>
        <dbReference type="PROSITE" id="PS51710"/>
    </source>
</evidence>
<dbReference type="PROSITE" id="PS00905">
    <property type="entry name" value="GTP1_OBG"/>
    <property type="match status" value="1"/>
</dbReference>
<feature type="binding site" evidence="9">
    <location>
        <begin position="310"/>
        <end position="312"/>
    </location>
    <ligand>
        <name>GTP</name>
        <dbReference type="ChEBI" id="CHEBI:37565"/>
    </ligand>
</feature>
<dbReference type="PIRSF" id="PIRSF002401">
    <property type="entry name" value="GTP_bd_Obg/CgtA"/>
    <property type="match status" value="1"/>
</dbReference>
<dbReference type="InterPro" id="IPR006169">
    <property type="entry name" value="GTP1_OBG_dom"/>
</dbReference>
<keyword evidence="14" id="KW-1185">Reference proteome</keyword>
<dbReference type="HOGENOM" id="CLU_011747_2_1_14"/>
<keyword evidence="4 9" id="KW-0479">Metal-binding</keyword>
<dbReference type="PROSITE" id="PS51881">
    <property type="entry name" value="OCT"/>
    <property type="match status" value="1"/>
</dbReference>
<comment type="function">
    <text evidence="9">An essential GTPase which binds GTP, GDP and possibly (p)ppGpp with moderate affinity, with high nucleotide exchange rates and a fairly low GTP hydrolysis rate. Plays a role in control of the cell cycle, stress response, ribosome biogenesis and in those bacteria that undergo differentiation, in morphogenesis control.</text>
</comment>
<dbReference type="PANTHER" id="PTHR11702:SF31">
    <property type="entry name" value="MITOCHONDRIAL RIBOSOME-ASSOCIATED GTPASE 2"/>
    <property type="match status" value="1"/>
</dbReference>
<dbReference type="GO" id="GO:0003924">
    <property type="term" value="F:GTPase activity"/>
    <property type="evidence" value="ECO:0007669"/>
    <property type="project" value="UniProtKB-UniRule"/>
</dbReference>
<dbReference type="NCBIfam" id="NF008955">
    <property type="entry name" value="PRK12297.1"/>
    <property type="match status" value="1"/>
</dbReference>
<dbReference type="Gene3D" id="2.70.210.12">
    <property type="entry name" value="GTP1/OBG domain"/>
    <property type="match status" value="1"/>
</dbReference>
<dbReference type="NCBIfam" id="TIGR03595">
    <property type="entry name" value="Obg_CgtA_exten"/>
    <property type="match status" value="1"/>
</dbReference>
<dbReference type="AlphaFoldDB" id="U4KNL2"/>
<evidence type="ECO:0000259" key="12">
    <source>
        <dbReference type="PROSITE" id="PS51883"/>
    </source>
</evidence>
<comment type="cofactor">
    <cofactor evidence="1 9">
        <name>Mg(2+)</name>
        <dbReference type="ChEBI" id="CHEBI:18420"/>
    </cofactor>
</comment>
<keyword evidence="8 9" id="KW-0342">GTP-binding</keyword>
<proteinExistence type="inferred from homology"/>
<dbReference type="Gene3D" id="3.40.50.300">
    <property type="entry name" value="P-loop containing nucleotide triphosphate hydrolases"/>
    <property type="match status" value="1"/>
</dbReference>
<dbReference type="OrthoDB" id="9807318at2"/>
<sequence length="422" mass="46543">MFKDEVVIKVKGGKGGDGIVAFRREKYVEYGGPAGGTGGNGGTVIFTADEGMSTLLDLAYNKHISADNGQNGMSKSQNGKNAKDTYIRVPVGTAVYDNETGLLLGDLVLHGQTLTVAKGGKGGRGNVAFATHKNPAPEICERGDLGESKELKIELKVLADVGLVGFPSVGKSTLISRVSKAKPKIADYPFTTLQPHLGLVYQGPNQSFVMADLPGLIEGASLGAGLGIQFLKHIERCRVIIHVVEMDSLEDRDPFSDFEIINKELESYNLDLLKRPMIVAASKMDMPEANEKLSHFMQQIGESYEVYPISSITGEGLDRLCHRAMQLVEETPKFEVKDLHMNYIKHKEENFFTIERGEDGVYNITGDGLFRLFSKTDFTRDENVKRFARQLRSYGVDEALRNAGVKNGDNVRIFEYEFEFID</sequence>
<dbReference type="GO" id="GO:0005737">
    <property type="term" value="C:cytoplasm"/>
    <property type="evidence" value="ECO:0007669"/>
    <property type="project" value="UniProtKB-SubCell"/>
</dbReference>
<dbReference type="CDD" id="cd01898">
    <property type="entry name" value="Obg"/>
    <property type="match status" value="1"/>
</dbReference>
<feature type="binding site" evidence="9">
    <location>
        <position position="172"/>
    </location>
    <ligand>
        <name>Mg(2+)</name>
        <dbReference type="ChEBI" id="CHEBI:18420"/>
    </ligand>
</feature>
<comment type="subcellular location">
    <subcellularLocation>
        <location evidence="9">Cytoplasm</location>
    </subcellularLocation>
</comment>
<evidence type="ECO:0000256" key="6">
    <source>
        <dbReference type="ARBA" id="ARBA00022801"/>
    </source>
</evidence>
<dbReference type="NCBIfam" id="NF008956">
    <property type="entry name" value="PRK12299.1"/>
    <property type="match status" value="1"/>
</dbReference>
<evidence type="ECO:0000313" key="13">
    <source>
        <dbReference type="EMBL" id="CCV65927.1"/>
    </source>
</evidence>
<feature type="binding site" evidence="9">
    <location>
        <begin position="212"/>
        <end position="215"/>
    </location>
    <ligand>
        <name>GTP</name>
        <dbReference type="ChEBI" id="CHEBI:37565"/>
    </ligand>
</feature>
<dbReference type="GO" id="GO:0042254">
    <property type="term" value="P:ribosome biogenesis"/>
    <property type="evidence" value="ECO:0007669"/>
    <property type="project" value="UniProtKB-UniRule"/>
</dbReference>
<dbReference type="STRING" id="61635.BN85309060"/>
<dbReference type="PROSITE" id="PS51883">
    <property type="entry name" value="OBG"/>
    <property type="match status" value="1"/>
</dbReference>
<dbReference type="InterPro" id="IPR014100">
    <property type="entry name" value="GTP-bd_Obg/CgtA"/>
</dbReference>
<dbReference type="PRINTS" id="PR00326">
    <property type="entry name" value="GTP1OBG"/>
</dbReference>
<dbReference type="KEGG" id="abra:BN85309060"/>
<dbReference type="Proteomes" id="UP000032737">
    <property type="component" value="Chromosome"/>
</dbReference>
<dbReference type="InterPro" id="IPR031167">
    <property type="entry name" value="G_OBG"/>
</dbReference>
<reference evidence="13 14" key="1">
    <citation type="journal article" date="2013" name="J. Mol. Microbiol. Biotechnol.">
        <title>Analysis of the Complete Genomes of Acholeplasma brassicae , A. palmae and A. laidlawii and Their Comparison to the Obligate Parasites from ' Candidatus Phytoplasma'.</title>
        <authorList>
            <person name="Kube M."/>
            <person name="Siewert C."/>
            <person name="Migdoll A.M."/>
            <person name="Duduk B."/>
            <person name="Holz S."/>
            <person name="Rabus R."/>
            <person name="Seemuller E."/>
            <person name="Mitrovic J."/>
            <person name="Muller I."/>
            <person name="Buttner C."/>
            <person name="Reinhardt R."/>
        </authorList>
    </citation>
    <scope>NUCLEOTIDE SEQUENCE [LARGE SCALE GENOMIC DNA]</scope>
    <source>
        <strain evidence="14">0502</strain>
    </source>
</reference>
<dbReference type="Gene3D" id="3.30.300.350">
    <property type="entry name" value="GTP-binding protein OBG, C-terminal domain"/>
    <property type="match status" value="1"/>
</dbReference>
<dbReference type="InterPro" id="IPR015349">
    <property type="entry name" value="OCT_dom"/>
</dbReference>
<feature type="domain" description="Obg" evidence="12">
    <location>
        <begin position="1"/>
        <end position="158"/>
    </location>
</feature>
<dbReference type="SUPFAM" id="SSF52540">
    <property type="entry name" value="P-loop containing nucleoside triphosphate hydrolases"/>
    <property type="match status" value="1"/>
</dbReference>
<dbReference type="InterPro" id="IPR036346">
    <property type="entry name" value="GTP-bd_prot_GTP1/OBG_C_sf"/>
</dbReference>
<evidence type="ECO:0000313" key="14">
    <source>
        <dbReference type="Proteomes" id="UP000032737"/>
    </source>
</evidence>
<dbReference type="InterPro" id="IPR027417">
    <property type="entry name" value="P-loop_NTPase"/>
</dbReference>
<feature type="domain" description="OCT" evidence="11">
    <location>
        <begin position="344"/>
        <end position="422"/>
    </location>
</feature>
<dbReference type="RefSeq" id="WP_030004789.1">
    <property type="nucleotide sequence ID" value="NC_022549.1"/>
</dbReference>
<accession>U4KNL2</accession>
<dbReference type="InterPro" id="IPR005225">
    <property type="entry name" value="Small_GTP-bd"/>
</dbReference>
<evidence type="ECO:0000256" key="3">
    <source>
        <dbReference type="ARBA" id="ARBA00022490"/>
    </source>
</evidence>
<feature type="domain" description="OBG-type G" evidence="10">
    <location>
        <begin position="159"/>
        <end position="329"/>
    </location>
</feature>
<evidence type="ECO:0000259" key="11">
    <source>
        <dbReference type="PROSITE" id="PS51881"/>
    </source>
</evidence>
<dbReference type="NCBIfam" id="NF008954">
    <property type="entry name" value="PRK12296.1"/>
    <property type="match status" value="1"/>
</dbReference>
<dbReference type="InterPro" id="IPR006074">
    <property type="entry name" value="GTP1-OBG_CS"/>
</dbReference>
<feature type="binding site" evidence="9">
    <location>
        <begin position="190"/>
        <end position="194"/>
    </location>
    <ligand>
        <name>GTP</name>
        <dbReference type="ChEBI" id="CHEBI:37565"/>
    </ligand>
</feature>
<organism evidence="13 14">
    <name type="scientific">Acholeplasma brassicae</name>
    <dbReference type="NCBI Taxonomy" id="61635"/>
    <lineage>
        <taxon>Bacteria</taxon>
        <taxon>Bacillati</taxon>
        <taxon>Mycoplasmatota</taxon>
        <taxon>Mollicutes</taxon>
        <taxon>Acholeplasmatales</taxon>
        <taxon>Acholeplasmataceae</taxon>
        <taxon>Acholeplasma</taxon>
    </lineage>
</organism>
<evidence type="ECO:0000256" key="2">
    <source>
        <dbReference type="ARBA" id="ARBA00007699"/>
    </source>
</evidence>
<dbReference type="SUPFAM" id="SSF102741">
    <property type="entry name" value="Obg GTP-binding protein C-terminal domain"/>
    <property type="match status" value="1"/>
</dbReference>
<dbReference type="InterPro" id="IPR045086">
    <property type="entry name" value="OBG_GTPase"/>
</dbReference>
<dbReference type="Pfam" id="PF01926">
    <property type="entry name" value="MMR_HSR1"/>
    <property type="match status" value="1"/>
</dbReference>
<keyword evidence="7 9" id="KW-0460">Magnesium</keyword>
<keyword evidence="6 9" id="KW-0378">Hydrolase</keyword>
<feature type="binding site" evidence="9">
    <location>
        <position position="192"/>
    </location>
    <ligand>
        <name>Mg(2+)</name>
        <dbReference type="ChEBI" id="CHEBI:18420"/>
    </ligand>
</feature>
<keyword evidence="3 9" id="KW-0963">Cytoplasm</keyword>
<dbReference type="PANTHER" id="PTHR11702">
    <property type="entry name" value="DEVELOPMENTALLY REGULATED GTP-BINDING PROTEIN-RELATED"/>
    <property type="match status" value="1"/>
</dbReference>
<evidence type="ECO:0000256" key="9">
    <source>
        <dbReference type="HAMAP-Rule" id="MF_01454"/>
    </source>
</evidence>
<comment type="subunit">
    <text evidence="9">Monomer.</text>
</comment>
<dbReference type="Pfam" id="PF09269">
    <property type="entry name" value="DUF1967"/>
    <property type="match status" value="1"/>
</dbReference>
<dbReference type="FunFam" id="2.70.210.12:FF:000001">
    <property type="entry name" value="GTPase Obg"/>
    <property type="match status" value="1"/>
</dbReference>
<dbReference type="Pfam" id="PF01018">
    <property type="entry name" value="GTP1_OBG"/>
    <property type="match status" value="1"/>
</dbReference>
<name>U4KNL2_9MOLU</name>
<dbReference type="EMBL" id="FO681348">
    <property type="protein sequence ID" value="CCV65927.1"/>
    <property type="molecule type" value="Genomic_DNA"/>
</dbReference>
<dbReference type="SUPFAM" id="SSF82051">
    <property type="entry name" value="Obg GTP-binding protein N-terminal domain"/>
    <property type="match status" value="1"/>
</dbReference>
<dbReference type="PROSITE" id="PS51710">
    <property type="entry name" value="G_OBG"/>
    <property type="match status" value="1"/>
</dbReference>
<evidence type="ECO:0000256" key="7">
    <source>
        <dbReference type="ARBA" id="ARBA00022842"/>
    </source>
</evidence>
<protein>
    <recommendedName>
        <fullName evidence="9">GTPase Obg</fullName>
        <ecNumber evidence="9">3.6.5.-</ecNumber>
    </recommendedName>
    <alternativeName>
        <fullName evidence="9">GTP-binding protein Obg</fullName>
    </alternativeName>
</protein>
<comment type="similarity">
    <text evidence="2 9">Belongs to the TRAFAC class OBG-HflX-like GTPase superfamily. OBG GTPase family.</text>
</comment>
<dbReference type="EC" id="3.6.5.-" evidence="9"/>
<keyword evidence="5 9" id="KW-0547">Nucleotide-binding</keyword>
<evidence type="ECO:0000256" key="5">
    <source>
        <dbReference type="ARBA" id="ARBA00022741"/>
    </source>
</evidence>
<dbReference type="GO" id="GO:0005525">
    <property type="term" value="F:GTP binding"/>
    <property type="evidence" value="ECO:0007669"/>
    <property type="project" value="UniProtKB-UniRule"/>
</dbReference>
<dbReference type="NCBIfam" id="TIGR02729">
    <property type="entry name" value="Obg_CgtA"/>
    <property type="match status" value="1"/>
</dbReference>
<dbReference type="InterPro" id="IPR006073">
    <property type="entry name" value="GTP-bd"/>
</dbReference>